<feature type="transmembrane region" description="Helical" evidence="2">
    <location>
        <begin position="38"/>
        <end position="55"/>
    </location>
</feature>
<sequence>MGQTGKVTDVKATMTFVPVGSHNQRLQIYPPICGLRRLHIQLCFLAGFLVLLLIARTLSNMRVIFVQYHAASDTDGELVVLPKQFAVSRGAYCIDGSAPGYYIRRGKSPNVNGWILHLPGGSWCSSVEECYSRSFTELGSSVEAPMSRAFGGILSSNEVENPDFHKWNMVDFLYCDGGFFTGNRSSDIRHHSKILYLRGFQVFNAVIDYLLEHTELKYADQVILAGTSSGGVAATVNADYLRRKLTSVKSLHLVVDAGLFLDQPNSAGEHVIASVFKNVYYLHNILGATSISECSMRLADEEQWKCLLPSFFYKHLFTPVFFVNSLYDTWYMNHVLSVTCPVSQCKAKDIEVLENHKNLVLSDIHPVVSSVHDGLYLTSCPVHSMLVNSRFNTKFHEDGVELRKAFSKWFFHKVPNVTFVDNMKYTQVTALCVLGA</sequence>
<accession>A0AA88Y681</accession>
<dbReference type="Proteomes" id="UP001186944">
    <property type="component" value="Unassembled WGS sequence"/>
</dbReference>
<dbReference type="GO" id="GO:0016787">
    <property type="term" value="F:hydrolase activity"/>
    <property type="evidence" value="ECO:0007669"/>
    <property type="project" value="InterPro"/>
</dbReference>
<dbReference type="PANTHER" id="PTHR21562:SF67">
    <property type="entry name" value="PECTIN ACETYLESTERASE"/>
    <property type="match status" value="1"/>
</dbReference>
<protein>
    <recommendedName>
        <fullName evidence="5">Pectin acetylesterase</fullName>
    </recommendedName>
</protein>
<gene>
    <name evidence="3" type="ORF">FSP39_021875</name>
</gene>
<proteinExistence type="inferred from homology"/>
<dbReference type="PANTHER" id="PTHR21562">
    <property type="entry name" value="NOTUM-RELATED"/>
    <property type="match status" value="1"/>
</dbReference>
<dbReference type="AlphaFoldDB" id="A0AA88Y681"/>
<comment type="similarity">
    <text evidence="1">Belongs to the pectinacetylesterase family. Notum subfamily.</text>
</comment>
<keyword evidence="2" id="KW-0812">Transmembrane</keyword>
<evidence type="ECO:0000313" key="3">
    <source>
        <dbReference type="EMBL" id="KAK3098676.1"/>
    </source>
</evidence>
<evidence type="ECO:0000313" key="4">
    <source>
        <dbReference type="Proteomes" id="UP001186944"/>
    </source>
</evidence>
<name>A0AA88Y681_PINIB</name>
<dbReference type="EMBL" id="VSWD01000007">
    <property type="protein sequence ID" value="KAK3098676.1"/>
    <property type="molecule type" value="Genomic_DNA"/>
</dbReference>
<evidence type="ECO:0000256" key="2">
    <source>
        <dbReference type="SAM" id="Phobius"/>
    </source>
</evidence>
<comment type="caution">
    <text evidence="3">The sequence shown here is derived from an EMBL/GenBank/DDBJ whole genome shotgun (WGS) entry which is preliminary data.</text>
</comment>
<keyword evidence="2" id="KW-1133">Transmembrane helix</keyword>
<evidence type="ECO:0008006" key="5">
    <source>
        <dbReference type="Google" id="ProtNLM"/>
    </source>
</evidence>
<reference evidence="3" key="1">
    <citation type="submission" date="2019-08" db="EMBL/GenBank/DDBJ databases">
        <title>The improved chromosome-level genome for the pearl oyster Pinctada fucata martensii using PacBio sequencing and Hi-C.</title>
        <authorList>
            <person name="Zheng Z."/>
        </authorList>
    </citation>
    <scope>NUCLEOTIDE SEQUENCE</scope>
    <source>
        <strain evidence="3">ZZ-2019</strain>
        <tissue evidence="3">Adductor muscle</tissue>
    </source>
</reference>
<keyword evidence="4" id="KW-1185">Reference proteome</keyword>
<dbReference type="InterPro" id="IPR004963">
    <property type="entry name" value="PAE/NOTUM"/>
</dbReference>
<dbReference type="InterPro" id="IPR029058">
    <property type="entry name" value="AB_hydrolase_fold"/>
</dbReference>
<dbReference type="Pfam" id="PF03283">
    <property type="entry name" value="PAE"/>
    <property type="match status" value="1"/>
</dbReference>
<dbReference type="SUPFAM" id="SSF53474">
    <property type="entry name" value="alpha/beta-Hydrolases"/>
    <property type="match status" value="1"/>
</dbReference>
<evidence type="ECO:0000256" key="1">
    <source>
        <dbReference type="ARBA" id="ARBA00010213"/>
    </source>
</evidence>
<organism evidence="3 4">
    <name type="scientific">Pinctada imbricata</name>
    <name type="common">Atlantic pearl-oyster</name>
    <name type="synonym">Pinctada martensii</name>
    <dbReference type="NCBI Taxonomy" id="66713"/>
    <lineage>
        <taxon>Eukaryota</taxon>
        <taxon>Metazoa</taxon>
        <taxon>Spiralia</taxon>
        <taxon>Lophotrochozoa</taxon>
        <taxon>Mollusca</taxon>
        <taxon>Bivalvia</taxon>
        <taxon>Autobranchia</taxon>
        <taxon>Pteriomorphia</taxon>
        <taxon>Pterioida</taxon>
        <taxon>Pterioidea</taxon>
        <taxon>Pteriidae</taxon>
        <taxon>Pinctada</taxon>
    </lineage>
</organism>
<keyword evidence="2" id="KW-0472">Membrane</keyword>